<feature type="transmembrane region" description="Helical" evidence="1">
    <location>
        <begin position="231"/>
        <end position="249"/>
    </location>
</feature>
<gene>
    <name evidence="3" type="ORF">M1843_14265</name>
</gene>
<dbReference type="RefSeq" id="WP_416344771.1">
    <property type="nucleotide sequence ID" value="NZ_JALQCY010000004.1"/>
</dbReference>
<feature type="transmembrane region" description="Helical" evidence="1">
    <location>
        <begin position="208"/>
        <end position="225"/>
    </location>
</feature>
<evidence type="ECO:0000256" key="1">
    <source>
        <dbReference type="SAM" id="Phobius"/>
    </source>
</evidence>
<dbReference type="Pfam" id="PF01757">
    <property type="entry name" value="Acyl_transf_3"/>
    <property type="match status" value="1"/>
</dbReference>
<dbReference type="PANTHER" id="PTHR36927">
    <property type="entry name" value="BLR4337 PROTEIN"/>
    <property type="match status" value="1"/>
</dbReference>
<name>A0ABT0J601_9MICO</name>
<feature type="domain" description="Acyltransferase 3" evidence="2">
    <location>
        <begin position="24"/>
        <end position="396"/>
    </location>
</feature>
<dbReference type="PANTHER" id="PTHR36927:SF3">
    <property type="entry name" value="GLUCANS BIOSYNTHESIS PROTEIN C"/>
    <property type="match status" value="1"/>
</dbReference>
<feature type="transmembrane region" description="Helical" evidence="1">
    <location>
        <begin position="345"/>
        <end position="372"/>
    </location>
</feature>
<keyword evidence="1" id="KW-0472">Membrane</keyword>
<keyword evidence="3" id="KW-0012">Acyltransferase</keyword>
<dbReference type="GO" id="GO:0016746">
    <property type="term" value="F:acyltransferase activity"/>
    <property type="evidence" value="ECO:0007669"/>
    <property type="project" value="UniProtKB-KW"/>
</dbReference>
<evidence type="ECO:0000313" key="3">
    <source>
        <dbReference type="EMBL" id="MCK9794912.1"/>
    </source>
</evidence>
<feature type="transmembrane region" description="Helical" evidence="1">
    <location>
        <begin position="302"/>
        <end position="324"/>
    </location>
</feature>
<dbReference type="Proteomes" id="UP001651050">
    <property type="component" value="Unassembled WGS sequence"/>
</dbReference>
<protein>
    <submittedName>
        <fullName evidence="3">Acyltransferase</fullName>
    </submittedName>
</protein>
<comment type="caution">
    <text evidence="3">The sequence shown here is derived from an EMBL/GenBank/DDBJ whole genome shotgun (WGS) entry which is preliminary data.</text>
</comment>
<reference evidence="3 4" key="1">
    <citation type="submission" date="2022-02" db="EMBL/GenBank/DDBJ databases">
        <title>The car tank lid bacteriome: a reservoir of bacteria with potential in bioremediation of fuel.</title>
        <authorList>
            <person name="Vidal-Verdu A."/>
            <person name="Gomez-Martinez D."/>
            <person name="Latorre-Perez A."/>
            <person name="Pereto J."/>
            <person name="Porcar M."/>
        </authorList>
    </citation>
    <scope>NUCLEOTIDE SEQUENCE [LARGE SCALE GENOMIC DNA]</scope>
    <source>
        <strain evidence="3 4">4D.3</strain>
    </source>
</reference>
<keyword evidence="4" id="KW-1185">Reference proteome</keyword>
<dbReference type="InterPro" id="IPR050623">
    <property type="entry name" value="Glucan_succinyl_AcylTrfase"/>
</dbReference>
<evidence type="ECO:0000313" key="4">
    <source>
        <dbReference type="Proteomes" id="UP001651050"/>
    </source>
</evidence>
<evidence type="ECO:0000259" key="2">
    <source>
        <dbReference type="Pfam" id="PF01757"/>
    </source>
</evidence>
<keyword evidence="1" id="KW-1133">Transmembrane helix</keyword>
<dbReference type="InterPro" id="IPR002656">
    <property type="entry name" value="Acyl_transf_3_dom"/>
</dbReference>
<accession>A0ABT0J601</accession>
<feature type="transmembrane region" description="Helical" evidence="1">
    <location>
        <begin position="261"/>
        <end position="282"/>
    </location>
</feature>
<feature type="transmembrane region" description="Helical" evidence="1">
    <location>
        <begin position="378"/>
        <end position="399"/>
    </location>
</feature>
<feature type="transmembrane region" description="Helical" evidence="1">
    <location>
        <begin position="167"/>
        <end position="187"/>
    </location>
</feature>
<feature type="transmembrane region" description="Helical" evidence="1">
    <location>
        <begin position="65"/>
        <end position="86"/>
    </location>
</feature>
<sequence length="426" mass="45048">MRPPDGAVPGDVDAPARAAARRPELDALRLAVVLGLVLFHSALVFDASDPDFYVKNETTTEVTTVLAGLAVVWAMPALFAVSGWAARRSLSRRSAAGFARERLLRLGVPLLVATVVLLPFPVWVRERTREGSDLSYAEFYPRFFDVRLEPAEAPFVVQGDHFESGHLWFVVLLLAWSLLLALAAAVAPRLTAPRAFDGVGRAAARRRGVVLLPAVAMAAACVPGLEQDYAGWPRWAYLAFFLGGALLAGDERLRAALRRDAPLAGVIGGAIFAGGLAAFLVADAAGADAFTAADAASVIFRVLFGAAGWLFVVAILGGLDRWALRRSSAGAGRQGEPAPGRGARAYAYLLVAGMPLYVLHQPVVVGVAALVVPWRAPVVVELAVVVVASAAVLLVVYDLGVRRWRLTRWAFGVRGPSAPGGVPSSP</sequence>
<keyword evidence="3" id="KW-0808">Transferase</keyword>
<proteinExistence type="predicted"/>
<dbReference type="EMBL" id="JALQCY010000004">
    <property type="protein sequence ID" value="MCK9794912.1"/>
    <property type="molecule type" value="Genomic_DNA"/>
</dbReference>
<organism evidence="3 4">
    <name type="scientific">Isoptericola peretonis</name>
    <dbReference type="NCBI Taxonomy" id="2918523"/>
    <lineage>
        <taxon>Bacteria</taxon>
        <taxon>Bacillati</taxon>
        <taxon>Actinomycetota</taxon>
        <taxon>Actinomycetes</taxon>
        <taxon>Micrococcales</taxon>
        <taxon>Promicromonosporaceae</taxon>
        <taxon>Isoptericola</taxon>
    </lineage>
</organism>
<feature type="transmembrane region" description="Helical" evidence="1">
    <location>
        <begin position="106"/>
        <end position="124"/>
    </location>
</feature>
<keyword evidence="1" id="KW-0812">Transmembrane</keyword>
<feature type="transmembrane region" description="Helical" evidence="1">
    <location>
        <begin position="27"/>
        <end position="45"/>
    </location>
</feature>